<evidence type="ECO:0000256" key="3">
    <source>
        <dbReference type="ARBA" id="ARBA00022989"/>
    </source>
</evidence>
<dbReference type="AlphaFoldDB" id="A0A8T2TPM7"/>
<evidence type="ECO:0000256" key="1">
    <source>
        <dbReference type="ARBA" id="ARBA00007387"/>
    </source>
</evidence>
<gene>
    <name evidence="7" type="ORF">KP509_11G056000</name>
</gene>
<dbReference type="PANTHER" id="PTHR12265">
    <property type="entry name" value="TRANSMEMBRANE PROTEIN 53"/>
    <property type="match status" value="1"/>
</dbReference>
<comment type="similarity">
    <text evidence="1">Belongs to the TMEM53 family.</text>
</comment>
<comment type="caution">
    <text evidence="7">The sequence shown here is derived from an EMBL/GenBank/DDBJ whole genome shotgun (WGS) entry which is preliminary data.</text>
</comment>
<evidence type="ECO:0008006" key="9">
    <source>
        <dbReference type="Google" id="ProtNLM"/>
    </source>
</evidence>
<evidence type="ECO:0000256" key="4">
    <source>
        <dbReference type="ARBA" id="ARBA00023136"/>
    </source>
</evidence>
<dbReference type="Proteomes" id="UP000825935">
    <property type="component" value="Chromosome 11"/>
</dbReference>
<dbReference type="EMBL" id="CM035416">
    <property type="protein sequence ID" value="KAH7425471.1"/>
    <property type="molecule type" value="Genomic_DNA"/>
</dbReference>
<dbReference type="InterPro" id="IPR008547">
    <property type="entry name" value="DUF829_TMEM53"/>
</dbReference>
<keyword evidence="4" id="KW-0472">Membrane</keyword>
<dbReference type="OMA" id="LCELPLW"/>
<dbReference type="OrthoDB" id="77878at2759"/>
<evidence type="ECO:0000256" key="6">
    <source>
        <dbReference type="ARBA" id="ARBA00034303"/>
    </source>
</evidence>
<name>A0A8T2TPM7_CERRI</name>
<organism evidence="7 8">
    <name type="scientific">Ceratopteris richardii</name>
    <name type="common">Triangle waterfern</name>
    <dbReference type="NCBI Taxonomy" id="49495"/>
    <lineage>
        <taxon>Eukaryota</taxon>
        <taxon>Viridiplantae</taxon>
        <taxon>Streptophyta</taxon>
        <taxon>Embryophyta</taxon>
        <taxon>Tracheophyta</taxon>
        <taxon>Polypodiopsida</taxon>
        <taxon>Polypodiidae</taxon>
        <taxon>Polypodiales</taxon>
        <taxon>Pteridineae</taxon>
        <taxon>Pteridaceae</taxon>
        <taxon>Parkerioideae</taxon>
        <taxon>Ceratopteris</taxon>
    </lineage>
</organism>
<keyword evidence="5" id="KW-0539">Nucleus</keyword>
<accession>A0A8T2TPM7</accession>
<evidence type="ECO:0000313" key="8">
    <source>
        <dbReference type="Proteomes" id="UP000825935"/>
    </source>
</evidence>
<sequence>MSSSTSLLRSSAVRFYLAQSITSDRVCLQGVRRPRNETSPLSRFRMPFFYRHSPLLLLDQPTAHNKTSEISLSCLVDTHLKYPPAKQSWHVHVDARHQSGCLAPKISHTFHFSSMHWYSHRMFMHPSADLTAFLHMWHGSAKSAEQDDSEGQLANHKPAVAVVLLGWLGAEHRHLKRYADWYTSREFPAITFVIPMRDLVTLKAGEKAEKHIDVLTDVLVRWLKEEPEVHQDGGRTLIFHTFSNTGWLTYGAVLERLLRQGDGLLKRINGCIVDSAPSPRPDPHVWALGFSAALLKKGSVATQTLSCSSVDAFNGVSILPKLGFKETVLLAMLENVFAMFLQIPYVKRRLNEVGSVLANQQPPCPQLYIYSSADTVIPAKSVESFIEEQKKVGRIVKSCDFQCSPHVDHFRTFPEKYSGQLTSFLKLCMPQWAP</sequence>
<comment type="subcellular location">
    <subcellularLocation>
        <location evidence="6">Nucleus outer membrane</location>
        <topology evidence="6">Single-pass membrane protein</topology>
    </subcellularLocation>
</comment>
<dbReference type="Gene3D" id="3.40.50.1820">
    <property type="entry name" value="alpha/beta hydrolase"/>
    <property type="match status" value="1"/>
</dbReference>
<evidence type="ECO:0000256" key="5">
    <source>
        <dbReference type="ARBA" id="ARBA00023242"/>
    </source>
</evidence>
<evidence type="ECO:0000313" key="7">
    <source>
        <dbReference type="EMBL" id="KAH7425471.1"/>
    </source>
</evidence>
<reference evidence="7" key="1">
    <citation type="submission" date="2021-08" db="EMBL/GenBank/DDBJ databases">
        <title>WGS assembly of Ceratopteris richardii.</title>
        <authorList>
            <person name="Marchant D.B."/>
            <person name="Chen G."/>
            <person name="Jenkins J."/>
            <person name="Shu S."/>
            <person name="Leebens-Mack J."/>
            <person name="Grimwood J."/>
            <person name="Schmutz J."/>
            <person name="Soltis P."/>
            <person name="Soltis D."/>
            <person name="Chen Z.-H."/>
        </authorList>
    </citation>
    <scope>NUCLEOTIDE SEQUENCE</scope>
    <source>
        <strain evidence="7">Whitten #5841</strain>
        <tissue evidence="7">Leaf</tissue>
    </source>
</reference>
<proteinExistence type="inferred from homology"/>
<protein>
    <recommendedName>
        <fullName evidence="9">Transmembrane protein 53</fullName>
    </recommendedName>
</protein>
<keyword evidence="3" id="KW-1133">Transmembrane helix</keyword>
<dbReference type="SUPFAM" id="SSF53474">
    <property type="entry name" value="alpha/beta-Hydrolases"/>
    <property type="match status" value="1"/>
</dbReference>
<dbReference type="PANTHER" id="PTHR12265:SF30">
    <property type="entry name" value="TRANSMEMBRANE PROTEIN 53"/>
    <property type="match status" value="1"/>
</dbReference>
<dbReference type="GO" id="GO:0005640">
    <property type="term" value="C:nuclear outer membrane"/>
    <property type="evidence" value="ECO:0007669"/>
    <property type="project" value="UniProtKB-SubCell"/>
</dbReference>
<keyword evidence="8" id="KW-1185">Reference proteome</keyword>
<evidence type="ECO:0000256" key="2">
    <source>
        <dbReference type="ARBA" id="ARBA00022692"/>
    </source>
</evidence>
<dbReference type="InterPro" id="IPR029058">
    <property type="entry name" value="AB_hydrolase_fold"/>
</dbReference>
<keyword evidence="2" id="KW-0812">Transmembrane</keyword>
<dbReference type="Pfam" id="PF05705">
    <property type="entry name" value="DUF829"/>
    <property type="match status" value="1"/>
</dbReference>